<proteinExistence type="predicted"/>
<evidence type="ECO:0000256" key="3">
    <source>
        <dbReference type="SAM" id="Phobius"/>
    </source>
</evidence>
<feature type="region of interest" description="Disordered" evidence="2">
    <location>
        <begin position="61"/>
        <end position="99"/>
    </location>
</feature>
<dbReference type="RefSeq" id="WP_003238512.1">
    <property type="nucleotide sequence ID" value="NZ_CBCSBO010000001.1"/>
</dbReference>
<keyword evidence="3" id="KW-1133">Transmembrane helix</keyword>
<feature type="transmembrane region" description="Helical" evidence="3">
    <location>
        <begin position="6"/>
        <end position="29"/>
    </location>
</feature>
<name>A0A9Q4HU77_9BACI</name>
<keyword evidence="3" id="KW-0812">Transmembrane</keyword>
<gene>
    <name evidence="4" type="ORF">MOE99_03625</name>
</gene>
<comment type="caution">
    <text evidence="4">The sequence shown here is derived from an EMBL/GenBank/DDBJ whole genome shotgun (WGS) entry which is preliminary data.</text>
</comment>
<evidence type="ECO:0000313" key="4">
    <source>
        <dbReference type="EMBL" id="MCY9228472.1"/>
    </source>
</evidence>
<reference evidence="4" key="1">
    <citation type="submission" date="2022-02" db="EMBL/GenBank/DDBJ databases">
        <title>Crop Bioprotection Bacillus Genome Sequencing.</title>
        <authorList>
            <person name="Dunlap C."/>
        </authorList>
    </citation>
    <scope>NUCLEOTIDE SEQUENCE</scope>
    <source>
        <strain evidence="4">T20C13</strain>
    </source>
</reference>
<sequence>MSTLLWLLSFTLHGALLYAVIILYTRLAAVKETEKQQKKILEETENTLAAFLLELKEENEKLIENTGPPSSQTEEETKKPDLQHSEKYSERDAVQEEENLPEHIEGLITAVELQEESVNSDVQSFEDQVIELYEQGYSASQIAQKLKSGKTEIELFLKFRSKGVKDS</sequence>
<dbReference type="EMBL" id="JALAXJ010000003">
    <property type="protein sequence ID" value="MCY9228472.1"/>
    <property type="molecule type" value="Genomic_DNA"/>
</dbReference>
<protein>
    <submittedName>
        <fullName evidence="4">Swarming motility protein SwrB</fullName>
    </submittedName>
</protein>
<evidence type="ECO:0000256" key="1">
    <source>
        <dbReference type="SAM" id="Coils"/>
    </source>
</evidence>
<evidence type="ECO:0000256" key="2">
    <source>
        <dbReference type="SAM" id="MobiDB-lite"/>
    </source>
</evidence>
<keyword evidence="3" id="KW-0472">Membrane</keyword>
<keyword evidence="1" id="KW-0175">Coiled coil</keyword>
<evidence type="ECO:0000313" key="5">
    <source>
        <dbReference type="Proteomes" id="UP001066278"/>
    </source>
</evidence>
<dbReference type="AlphaFoldDB" id="A0A9Q4HU77"/>
<feature type="coiled-coil region" evidence="1">
    <location>
        <begin position="27"/>
        <end position="61"/>
    </location>
</feature>
<accession>A0A9Q4HU77</accession>
<dbReference type="Proteomes" id="UP001066278">
    <property type="component" value="Unassembled WGS sequence"/>
</dbReference>
<organism evidence="4 5">
    <name type="scientific">Bacillus inaquosorum</name>
    <dbReference type="NCBI Taxonomy" id="483913"/>
    <lineage>
        <taxon>Bacteria</taxon>
        <taxon>Bacillati</taxon>
        <taxon>Bacillota</taxon>
        <taxon>Bacilli</taxon>
        <taxon>Bacillales</taxon>
        <taxon>Bacillaceae</taxon>
        <taxon>Bacillus</taxon>
    </lineage>
</organism>
<feature type="compositionally biased region" description="Basic and acidic residues" evidence="2">
    <location>
        <begin position="75"/>
        <end position="99"/>
    </location>
</feature>